<dbReference type="PANTHER" id="PTHR35175:SF2">
    <property type="entry name" value="DUF1289 DOMAIN-CONTAINING PROTEIN"/>
    <property type="match status" value="1"/>
</dbReference>
<evidence type="ECO:0008006" key="3">
    <source>
        <dbReference type="Google" id="ProtNLM"/>
    </source>
</evidence>
<dbReference type="RefSeq" id="WP_233354044.1">
    <property type="nucleotide sequence ID" value="NZ_BMZH01000005.1"/>
</dbReference>
<keyword evidence="2" id="KW-1185">Reference proteome</keyword>
<comment type="caution">
    <text evidence="1">The sequence shown here is derived from an EMBL/GenBank/DDBJ whole genome shotgun (WGS) entry which is preliminary data.</text>
</comment>
<dbReference type="EMBL" id="BMZH01000005">
    <property type="protein sequence ID" value="GHA93085.1"/>
    <property type="molecule type" value="Genomic_DNA"/>
</dbReference>
<dbReference type="InterPro" id="IPR010710">
    <property type="entry name" value="DUF1289"/>
</dbReference>
<reference evidence="1" key="1">
    <citation type="journal article" date="2014" name="Int. J. Syst. Evol. Microbiol.">
        <title>Complete genome sequence of Corynebacterium casei LMG S-19264T (=DSM 44701T), isolated from a smear-ripened cheese.</title>
        <authorList>
            <consortium name="US DOE Joint Genome Institute (JGI-PGF)"/>
            <person name="Walter F."/>
            <person name="Albersmeier A."/>
            <person name="Kalinowski J."/>
            <person name="Ruckert C."/>
        </authorList>
    </citation>
    <scope>NUCLEOTIDE SEQUENCE</scope>
    <source>
        <strain evidence="1">KCTC 32513</strain>
    </source>
</reference>
<dbReference type="Proteomes" id="UP000634004">
    <property type="component" value="Unassembled WGS sequence"/>
</dbReference>
<reference evidence="1" key="2">
    <citation type="submission" date="2020-09" db="EMBL/GenBank/DDBJ databases">
        <authorList>
            <person name="Sun Q."/>
            <person name="Kim S."/>
        </authorList>
    </citation>
    <scope>NUCLEOTIDE SEQUENCE</scope>
    <source>
        <strain evidence="1">KCTC 32513</strain>
    </source>
</reference>
<gene>
    <name evidence="1" type="ORF">GCM10009069_15160</name>
</gene>
<dbReference type="AlphaFoldDB" id="A0A8J3CR27"/>
<evidence type="ECO:0000313" key="2">
    <source>
        <dbReference type="Proteomes" id="UP000634004"/>
    </source>
</evidence>
<accession>A0A8J3CR27</accession>
<organism evidence="1 2">
    <name type="scientific">Algimonas arctica</name>
    <dbReference type="NCBI Taxonomy" id="1479486"/>
    <lineage>
        <taxon>Bacteria</taxon>
        <taxon>Pseudomonadati</taxon>
        <taxon>Pseudomonadota</taxon>
        <taxon>Alphaproteobacteria</taxon>
        <taxon>Maricaulales</taxon>
        <taxon>Robiginitomaculaceae</taxon>
        <taxon>Algimonas</taxon>
    </lineage>
</organism>
<evidence type="ECO:0000313" key="1">
    <source>
        <dbReference type="EMBL" id="GHA93085.1"/>
    </source>
</evidence>
<dbReference type="PANTHER" id="PTHR35175">
    <property type="entry name" value="DUF1289 DOMAIN-CONTAINING PROTEIN"/>
    <property type="match status" value="1"/>
</dbReference>
<sequence length="87" mass="9930">MANDMTPEEIAALEPVESPCMLICAMDRDSGHCFGCGRTTDEIAYWGLRTKDERDAIMAELPARLPPLKVKLEERRAKRRVNRRNRG</sequence>
<protein>
    <recommendedName>
        <fullName evidence="3">DUF1289 domain-containing protein</fullName>
    </recommendedName>
</protein>
<proteinExistence type="predicted"/>
<dbReference type="Pfam" id="PF06945">
    <property type="entry name" value="DUF1289"/>
    <property type="match status" value="1"/>
</dbReference>
<name>A0A8J3CR27_9PROT</name>